<feature type="signal peptide" evidence="1">
    <location>
        <begin position="1"/>
        <end position="19"/>
    </location>
</feature>
<proteinExistence type="predicted"/>
<name>A0A428UBL1_9HYPO</name>
<protein>
    <submittedName>
        <fullName evidence="2">Uncharacterized protein</fullName>
    </submittedName>
</protein>
<feature type="chain" id="PRO_5019134269" evidence="1">
    <location>
        <begin position="20"/>
        <end position="76"/>
    </location>
</feature>
<keyword evidence="3" id="KW-1185">Reference proteome</keyword>
<reference evidence="2 3" key="1">
    <citation type="submission" date="2017-06" db="EMBL/GenBank/DDBJ databases">
        <title>Comparative genomic analysis of Ambrosia Fusariam Clade fungi.</title>
        <authorList>
            <person name="Stajich J.E."/>
            <person name="Carrillo J."/>
            <person name="Kijimoto T."/>
            <person name="Eskalen A."/>
            <person name="O'Donnell K."/>
            <person name="Kasson M."/>
        </authorList>
    </citation>
    <scope>NUCLEOTIDE SEQUENCE [LARGE SCALE GENOMIC DNA]</scope>
    <source>
        <strain evidence="2 3">NRRL62579</strain>
    </source>
</reference>
<evidence type="ECO:0000313" key="3">
    <source>
        <dbReference type="Proteomes" id="UP000287144"/>
    </source>
</evidence>
<evidence type="ECO:0000313" key="2">
    <source>
        <dbReference type="EMBL" id="RSM11670.1"/>
    </source>
</evidence>
<dbReference type="EMBL" id="NKCK01000017">
    <property type="protein sequence ID" value="RSM11670.1"/>
    <property type="molecule type" value="Genomic_DNA"/>
</dbReference>
<organism evidence="2 3">
    <name type="scientific">Fusarium oligoseptatum</name>
    <dbReference type="NCBI Taxonomy" id="2604345"/>
    <lineage>
        <taxon>Eukaryota</taxon>
        <taxon>Fungi</taxon>
        <taxon>Dikarya</taxon>
        <taxon>Ascomycota</taxon>
        <taxon>Pezizomycotina</taxon>
        <taxon>Sordariomycetes</taxon>
        <taxon>Hypocreomycetidae</taxon>
        <taxon>Hypocreales</taxon>
        <taxon>Nectriaceae</taxon>
        <taxon>Fusarium</taxon>
        <taxon>Fusarium solani species complex</taxon>
    </lineage>
</organism>
<gene>
    <name evidence="2" type="ORF">CEP52_002837</name>
</gene>
<keyword evidence="1" id="KW-0732">Signal</keyword>
<accession>A0A428UBL1</accession>
<evidence type="ECO:0000256" key="1">
    <source>
        <dbReference type="SAM" id="SignalP"/>
    </source>
</evidence>
<sequence length="76" mass="7662">MKLNFLLAAALAIVVPAMAADSTTETHTGLTLLAPLLAPPPRPRLSPPPPPLALLHLRADVIGAAGVVGIAAMLAL</sequence>
<dbReference type="Proteomes" id="UP000287144">
    <property type="component" value="Unassembled WGS sequence"/>
</dbReference>
<dbReference type="AlphaFoldDB" id="A0A428UBL1"/>
<comment type="caution">
    <text evidence="2">The sequence shown here is derived from an EMBL/GenBank/DDBJ whole genome shotgun (WGS) entry which is preliminary data.</text>
</comment>